<dbReference type="EnsemblPlants" id="ONIVA12G06070.1">
    <property type="protein sequence ID" value="ONIVA12G06070.1"/>
    <property type="gene ID" value="ONIVA12G06070"/>
</dbReference>
<dbReference type="AlphaFoldDB" id="A0A0E0J845"/>
<dbReference type="Proteomes" id="UP000006591">
    <property type="component" value="Chromosome 12"/>
</dbReference>
<reference evidence="1" key="2">
    <citation type="submission" date="2018-04" db="EMBL/GenBank/DDBJ databases">
        <title>OnivRS2 (Oryza nivara Reference Sequence Version 2).</title>
        <authorList>
            <person name="Zhang J."/>
            <person name="Kudrna D."/>
            <person name="Lee S."/>
            <person name="Talag J."/>
            <person name="Rajasekar S."/>
            <person name="Welchert J."/>
            <person name="Hsing Y.-I."/>
            <person name="Wing R.A."/>
        </authorList>
    </citation>
    <scope>NUCLEOTIDE SEQUENCE [LARGE SCALE GENOMIC DNA]</scope>
    <source>
        <strain evidence="1">SL10</strain>
    </source>
</reference>
<reference evidence="1" key="1">
    <citation type="submission" date="2015-04" db="UniProtKB">
        <authorList>
            <consortium name="EnsemblPlants"/>
        </authorList>
    </citation>
    <scope>IDENTIFICATION</scope>
    <source>
        <strain evidence="1">SL10</strain>
    </source>
</reference>
<evidence type="ECO:0000313" key="1">
    <source>
        <dbReference type="EnsemblPlants" id="ONIVA12G06070.1"/>
    </source>
</evidence>
<organism evidence="1">
    <name type="scientific">Oryza nivara</name>
    <name type="common">Indian wild rice</name>
    <name type="synonym">Oryza sativa f. spontanea</name>
    <dbReference type="NCBI Taxonomy" id="4536"/>
    <lineage>
        <taxon>Eukaryota</taxon>
        <taxon>Viridiplantae</taxon>
        <taxon>Streptophyta</taxon>
        <taxon>Embryophyta</taxon>
        <taxon>Tracheophyta</taxon>
        <taxon>Spermatophyta</taxon>
        <taxon>Magnoliopsida</taxon>
        <taxon>Liliopsida</taxon>
        <taxon>Poales</taxon>
        <taxon>Poaceae</taxon>
        <taxon>BOP clade</taxon>
        <taxon>Oryzoideae</taxon>
        <taxon>Oryzeae</taxon>
        <taxon>Oryzinae</taxon>
        <taxon>Oryza</taxon>
    </lineage>
</organism>
<accession>A0A0E0J845</accession>
<dbReference type="Gramene" id="ONIVA12G06070.1">
    <property type="protein sequence ID" value="ONIVA12G06070.1"/>
    <property type="gene ID" value="ONIVA12G06070"/>
</dbReference>
<dbReference type="HOGENOM" id="CLU_2762127_0_0_1"/>
<keyword evidence="2" id="KW-1185">Reference proteome</keyword>
<sequence length="70" mass="8418">MAVLPVLIHPPRPYCRHRRLACSRVARHQPPDLLRTRDRRRGGRRRARARRWMMNKLLLSGSIAKQSRRR</sequence>
<protein>
    <submittedName>
        <fullName evidence="1">Uncharacterized protein</fullName>
    </submittedName>
</protein>
<name>A0A0E0J845_ORYNI</name>
<proteinExistence type="predicted"/>
<evidence type="ECO:0000313" key="2">
    <source>
        <dbReference type="Proteomes" id="UP000006591"/>
    </source>
</evidence>